<reference evidence="11 13" key="2">
    <citation type="submission" date="2019-03" db="EMBL/GenBank/DDBJ databases">
        <title>Genomic Encyclopedia of Type Strains, Phase IV (KMG-IV): sequencing the most valuable type-strain genomes for metagenomic binning, comparative biology and taxonomic classification.</title>
        <authorList>
            <person name="Goeker M."/>
        </authorList>
    </citation>
    <scope>NUCLEOTIDE SEQUENCE [LARGE SCALE GENOMIC DNA]</scope>
    <source>
        <strain evidence="11 13">DSM 13054</strain>
    </source>
</reference>
<dbReference type="GO" id="GO:0052693">
    <property type="term" value="F:epoxyqueuosine reductase activity"/>
    <property type="evidence" value="ECO:0007669"/>
    <property type="project" value="TreeGrafter"/>
</dbReference>
<dbReference type="Gene3D" id="1.25.10.10">
    <property type="entry name" value="Leucine-rich Repeat Variant"/>
    <property type="match status" value="1"/>
</dbReference>
<dbReference type="GO" id="GO:0051539">
    <property type="term" value="F:4 iron, 4 sulfur cluster binding"/>
    <property type="evidence" value="ECO:0007669"/>
    <property type="project" value="UniProtKB-KW"/>
</dbReference>
<dbReference type="GO" id="GO:0046872">
    <property type="term" value="F:metal ion binding"/>
    <property type="evidence" value="ECO:0007669"/>
    <property type="project" value="UniProtKB-KW"/>
</dbReference>
<evidence type="ECO:0000256" key="4">
    <source>
        <dbReference type="ARBA" id="ARBA00022723"/>
    </source>
</evidence>
<keyword evidence="5" id="KW-0671">Queuosine biosynthesis</keyword>
<keyword evidence="6" id="KW-0560">Oxidoreductase</keyword>
<reference evidence="10 12" key="1">
    <citation type="journal article" date="2018" name="Nat. Biotechnol.">
        <title>A standardized bacterial taxonomy based on genome phylogeny substantially revises the tree of life.</title>
        <authorList>
            <person name="Parks D.H."/>
            <person name="Chuvochina M."/>
            <person name="Waite D.W."/>
            <person name="Rinke C."/>
            <person name="Skarshewski A."/>
            <person name="Chaumeil P.A."/>
            <person name="Hugenholtz P."/>
        </authorList>
    </citation>
    <scope>NUCLEOTIDE SEQUENCE [LARGE SCALE GENOMIC DNA]</scope>
    <source>
        <strain evidence="10">UBA12544</strain>
    </source>
</reference>
<dbReference type="AlphaFoldDB" id="A0A101E6J2"/>
<evidence type="ECO:0000256" key="1">
    <source>
        <dbReference type="ARBA" id="ARBA00022485"/>
    </source>
</evidence>
<keyword evidence="7" id="KW-0408">Iron</keyword>
<dbReference type="InterPro" id="IPR017900">
    <property type="entry name" value="4Fe4S_Fe_S_CS"/>
</dbReference>
<sequence length="373" mass="42372">MSCISKKEITDFAKAVGIDLIGFASADCLKGYKSFLEERKSLGYECPIEERMPDKRVSPEFILPEVKTIISVALSYNIEYQVKLPSKSFGIISKSSWGMDYHLVLKEKMKRVCEFVKSKCPDVKTVSLVDNNPLLERAIAYHAGIGWFGKNGLIINEEYGSYLFLGEILINEYFEPDTPQESKCGDCDLCMKACPTKAIEKPYIVNANKCLSFITVKKGEIEEEFLKKLGRRIYGCDTCQEVCPFNKEAKKVKREEFTPSKLLPRPNLIEILNMSNKEFKEIFGPTASSWRGKSVIIRNAIIACVNTKDQECIEPIKKLLKSPSPLLRGYSAWAISYLEERDKAIEEIKEALNKEKDGFAIKMMAEALQKLER</sequence>
<dbReference type="PROSITE" id="PS00198">
    <property type="entry name" value="4FE4S_FER_1"/>
    <property type="match status" value="1"/>
</dbReference>
<dbReference type="Proteomes" id="UP000264445">
    <property type="component" value="Unassembled WGS sequence"/>
</dbReference>
<dbReference type="InterPro" id="IPR017896">
    <property type="entry name" value="4Fe4S_Fe-S-bd"/>
</dbReference>
<evidence type="ECO:0000313" key="13">
    <source>
        <dbReference type="Proteomes" id="UP000294886"/>
    </source>
</evidence>
<dbReference type="Pfam" id="PF08331">
    <property type="entry name" value="QueG_DUF1730"/>
    <property type="match status" value="1"/>
</dbReference>
<dbReference type="OMA" id="FPAPYQL"/>
<evidence type="ECO:0000256" key="8">
    <source>
        <dbReference type="ARBA" id="ARBA00023014"/>
    </source>
</evidence>
<dbReference type="NCBIfam" id="TIGR00276">
    <property type="entry name" value="tRNA epoxyqueuosine(34) reductase QueG"/>
    <property type="match status" value="1"/>
</dbReference>
<evidence type="ECO:0000256" key="2">
    <source>
        <dbReference type="ARBA" id="ARBA00022490"/>
    </source>
</evidence>
<dbReference type="PANTHER" id="PTHR30002:SF4">
    <property type="entry name" value="EPOXYQUEUOSINE REDUCTASE"/>
    <property type="match status" value="1"/>
</dbReference>
<proteinExistence type="predicted"/>
<evidence type="ECO:0000259" key="9">
    <source>
        <dbReference type="PROSITE" id="PS51379"/>
    </source>
</evidence>
<protein>
    <submittedName>
        <fullName evidence="11">Epoxyqueuosine reductase</fullName>
    </submittedName>
    <submittedName>
        <fullName evidence="10">tRNA epoxyqueuosine(34) reductase QueG</fullName>
    </submittedName>
</protein>
<feature type="domain" description="4Fe-4S ferredoxin-type" evidence="9">
    <location>
        <begin position="174"/>
        <end position="204"/>
    </location>
</feature>
<dbReference type="InterPro" id="IPR016024">
    <property type="entry name" value="ARM-type_fold"/>
</dbReference>
<dbReference type="RefSeq" id="WP_011025966.1">
    <property type="nucleotide sequence ID" value="NZ_DOLB01000137.1"/>
</dbReference>
<dbReference type="InterPro" id="IPR013542">
    <property type="entry name" value="QueG_DUF1730"/>
</dbReference>
<evidence type="ECO:0000313" key="11">
    <source>
        <dbReference type="EMBL" id="TCO61762.1"/>
    </source>
</evidence>
<dbReference type="SUPFAM" id="SSF48371">
    <property type="entry name" value="ARM repeat"/>
    <property type="match status" value="1"/>
</dbReference>
<evidence type="ECO:0000256" key="5">
    <source>
        <dbReference type="ARBA" id="ARBA00022785"/>
    </source>
</evidence>
<dbReference type="InterPro" id="IPR004453">
    <property type="entry name" value="QueG"/>
</dbReference>
<evidence type="ECO:0000256" key="3">
    <source>
        <dbReference type="ARBA" id="ARBA00022694"/>
    </source>
</evidence>
<accession>A0A101E6J2</accession>
<dbReference type="Proteomes" id="UP000294886">
    <property type="component" value="Unassembled WGS sequence"/>
</dbReference>
<name>A0A101E6J2_9THEO</name>
<dbReference type="GO" id="GO:0008616">
    <property type="term" value="P:tRNA queuosine(34) biosynthetic process"/>
    <property type="evidence" value="ECO:0007669"/>
    <property type="project" value="UniProtKB-KW"/>
</dbReference>
<evidence type="ECO:0000313" key="10">
    <source>
        <dbReference type="EMBL" id="HBT49942.1"/>
    </source>
</evidence>
<dbReference type="SUPFAM" id="SSF46548">
    <property type="entry name" value="alpha-helical ferredoxin"/>
    <property type="match status" value="1"/>
</dbReference>
<evidence type="ECO:0000313" key="12">
    <source>
        <dbReference type="Proteomes" id="UP000264445"/>
    </source>
</evidence>
<dbReference type="PROSITE" id="PS51379">
    <property type="entry name" value="4FE4S_FER_2"/>
    <property type="match status" value="1"/>
</dbReference>
<evidence type="ECO:0000256" key="7">
    <source>
        <dbReference type="ARBA" id="ARBA00023004"/>
    </source>
</evidence>
<dbReference type="InterPro" id="IPR011989">
    <property type="entry name" value="ARM-like"/>
</dbReference>
<keyword evidence="2" id="KW-0963">Cytoplasm</keyword>
<keyword evidence="3" id="KW-0819">tRNA processing</keyword>
<dbReference type="EMBL" id="SLWU01000018">
    <property type="protein sequence ID" value="TCO61762.1"/>
    <property type="molecule type" value="Genomic_DNA"/>
</dbReference>
<organism evidence="11 13">
    <name type="scientific">Caldanaerobacter subterraneus</name>
    <dbReference type="NCBI Taxonomy" id="911092"/>
    <lineage>
        <taxon>Bacteria</taxon>
        <taxon>Bacillati</taxon>
        <taxon>Bacillota</taxon>
        <taxon>Clostridia</taxon>
        <taxon>Thermoanaerobacterales</taxon>
        <taxon>Thermoanaerobacteraceae</taxon>
        <taxon>Caldanaerobacter</taxon>
    </lineage>
</organism>
<gene>
    <name evidence="10" type="primary">queG</name>
    <name evidence="10" type="ORF">DEA61_09080</name>
    <name evidence="11" type="ORF">EV203_11817</name>
</gene>
<comment type="caution">
    <text evidence="11">The sequence shown here is derived from an EMBL/GenBank/DDBJ whole genome shotgun (WGS) entry which is preliminary data.</text>
</comment>
<dbReference type="Gene3D" id="3.30.70.20">
    <property type="match status" value="1"/>
</dbReference>
<keyword evidence="1" id="KW-0004">4Fe-4S</keyword>
<dbReference type="PANTHER" id="PTHR30002">
    <property type="entry name" value="EPOXYQUEUOSINE REDUCTASE"/>
    <property type="match status" value="1"/>
</dbReference>
<dbReference type="EMBL" id="DOLB01000137">
    <property type="protein sequence ID" value="HBT49942.1"/>
    <property type="molecule type" value="Genomic_DNA"/>
</dbReference>
<keyword evidence="4" id="KW-0479">Metal-binding</keyword>
<evidence type="ECO:0000256" key="6">
    <source>
        <dbReference type="ARBA" id="ARBA00023002"/>
    </source>
</evidence>
<keyword evidence="8" id="KW-0411">Iron-sulfur</keyword>
<dbReference type="Pfam" id="PF13484">
    <property type="entry name" value="Fer4_16"/>
    <property type="match status" value="1"/>
</dbReference>